<gene>
    <name evidence="1" type="ORF">H7U12_13200</name>
</gene>
<name>A0ABR6VU18_9BACT</name>
<organism evidence="1 2">
    <name type="scientific">Rufibacter sediminis</name>
    <dbReference type="NCBI Taxonomy" id="2762756"/>
    <lineage>
        <taxon>Bacteria</taxon>
        <taxon>Pseudomonadati</taxon>
        <taxon>Bacteroidota</taxon>
        <taxon>Cytophagia</taxon>
        <taxon>Cytophagales</taxon>
        <taxon>Hymenobacteraceae</taxon>
        <taxon>Rufibacter</taxon>
    </lineage>
</organism>
<dbReference type="RefSeq" id="WP_186638664.1">
    <property type="nucleotide sequence ID" value="NZ_JACOAF010000030.1"/>
</dbReference>
<evidence type="ECO:0000313" key="2">
    <source>
        <dbReference type="Proteomes" id="UP000659698"/>
    </source>
</evidence>
<reference evidence="1 2" key="1">
    <citation type="journal article" date="2019" name="Int. J. Syst. Evol. Microbiol.">
        <title>Rufibacter sediminis sp. nov., isolated from freshwater lake sediment.</title>
        <authorList>
            <person name="Qu J.H."/>
            <person name="Zhang L.J."/>
            <person name="Fu Y.H."/>
            <person name="Li H.F."/>
        </authorList>
    </citation>
    <scope>NUCLEOTIDE SEQUENCE [LARGE SCALE GENOMIC DNA]</scope>
    <source>
        <strain evidence="1 2">H-1</strain>
    </source>
</reference>
<dbReference type="Proteomes" id="UP000659698">
    <property type="component" value="Unassembled WGS sequence"/>
</dbReference>
<comment type="caution">
    <text evidence="1">The sequence shown here is derived from an EMBL/GenBank/DDBJ whole genome shotgun (WGS) entry which is preliminary data.</text>
</comment>
<evidence type="ECO:0000313" key="1">
    <source>
        <dbReference type="EMBL" id="MBC3540644.1"/>
    </source>
</evidence>
<proteinExistence type="predicted"/>
<keyword evidence="2" id="KW-1185">Reference proteome</keyword>
<dbReference type="EMBL" id="JACOAF010000030">
    <property type="protein sequence ID" value="MBC3540644.1"/>
    <property type="molecule type" value="Genomic_DNA"/>
</dbReference>
<sequence length="237" mass="26835">MGRLGLDIRKDVLAHALIVESMTSLFLAKLIGIDDVANSKVLGNKGGGLSFNQKVDMLIEIRALSAADKKKFQAFMEIRNQFMHNMEASTYEKCFSYLDGKEAFLVKLYPQYAGQTREQKLKSITDALSKDVVDLTMALTERFKDKIRKDVENDMAAKSQQAFINAIEEMKTVLDTVFNKEIEKSDKFSSKRLKDLGTQVSKIIYRLWKKHFAELNNLNKTLPEVSEPDKSPSPAAE</sequence>
<accession>A0ABR6VU18</accession>
<protein>
    <submittedName>
        <fullName evidence="1">Uncharacterized protein</fullName>
    </submittedName>
</protein>